<name>A0ACB8SGJ6_9AGAM</name>
<proteinExistence type="predicted"/>
<organism evidence="1 2">
    <name type="scientific">Artomyces pyxidatus</name>
    <dbReference type="NCBI Taxonomy" id="48021"/>
    <lineage>
        <taxon>Eukaryota</taxon>
        <taxon>Fungi</taxon>
        <taxon>Dikarya</taxon>
        <taxon>Basidiomycota</taxon>
        <taxon>Agaricomycotina</taxon>
        <taxon>Agaricomycetes</taxon>
        <taxon>Russulales</taxon>
        <taxon>Auriscalpiaceae</taxon>
        <taxon>Artomyces</taxon>
    </lineage>
</organism>
<keyword evidence="2" id="KW-1185">Reference proteome</keyword>
<dbReference type="EMBL" id="MU277284">
    <property type="protein sequence ID" value="KAI0055654.1"/>
    <property type="molecule type" value="Genomic_DNA"/>
</dbReference>
<reference evidence="1" key="2">
    <citation type="journal article" date="2022" name="New Phytol.">
        <title>Evolutionary transition to the ectomycorrhizal habit in the genomes of a hyperdiverse lineage of mushroom-forming fungi.</title>
        <authorList>
            <person name="Looney B."/>
            <person name="Miyauchi S."/>
            <person name="Morin E."/>
            <person name="Drula E."/>
            <person name="Courty P.E."/>
            <person name="Kohler A."/>
            <person name="Kuo A."/>
            <person name="LaButti K."/>
            <person name="Pangilinan J."/>
            <person name="Lipzen A."/>
            <person name="Riley R."/>
            <person name="Andreopoulos W."/>
            <person name="He G."/>
            <person name="Johnson J."/>
            <person name="Nolan M."/>
            <person name="Tritt A."/>
            <person name="Barry K.W."/>
            <person name="Grigoriev I.V."/>
            <person name="Nagy L.G."/>
            <person name="Hibbett D."/>
            <person name="Henrissat B."/>
            <person name="Matheny P.B."/>
            <person name="Labbe J."/>
            <person name="Martin F.M."/>
        </authorList>
    </citation>
    <scope>NUCLEOTIDE SEQUENCE</scope>
    <source>
        <strain evidence="1">HHB10654</strain>
    </source>
</reference>
<protein>
    <submittedName>
        <fullName evidence="1">Uncharacterized protein</fullName>
    </submittedName>
</protein>
<accession>A0ACB8SGJ6</accession>
<comment type="caution">
    <text evidence="1">The sequence shown here is derived from an EMBL/GenBank/DDBJ whole genome shotgun (WGS) entry which is preliminary data.</text>
</comment>
<sequence length="505" mass="55294">MVHNALRLLPNEILLGILEMLHARDLLACNATCLYLRTFIANSVSLQYALELFACGMLESARRAHTLPVTERLKRLQLYTAAWKKLLWTGNVALSHLVGYKPTFSVSGDTLVLLHRGSFVTVDVVSRLCVQRLPSKLRTIDEHHVVHVVPGTLRLSNVKLDSAQGVIIVGEGPLSRPTRTQVRLMSNGELHPLAYLANGGVAATARVHDICGDFLLEADHGPLRQPRLRNWKTGTVETSGMPLDFTSLFFLDRRHIFYMATSGRNLANLAHLSVVPLGPASPAPSSCYTFTLPEFMQYSVTFAYLRTCPLDTEPSPHGYFYSDPADRLISIVLSTMNRDRQDHFIIDVPACTLTRYIAAHPVSPGNPTVTVPWDAWGTDGARVTVLPRITMMGTISGSRRAIVYRRSAPNDAGVLTVLDYSPRRVARALARGSATVLHGAEVDAEHTGSDFGPLRTTLPCIATETPLPGGMAGIGVAAWICENGVLFAQCHPFSGKIIDAWAYTI</sequence>
<gene>
    <name evidence="1" type="ORF">BV25DRAFT_1736273</name>
</gene>
<reference evidence="1" key="1">
    <citation type="submission" date="2021-03" db="EMBL/GenBank/DDBJ databases">
        <authorList>
            <consortium name="DOE Joint Genome Institute"/>
            <person name="Ahrendt S."/>
            <person name="Looney B.P."/>
            <person name="Miyauchi S."/>
            <person name="Morin E."/>
            <person name="Drula E."/>
            <person name="Courty P.E."/>
            <person name="Chicoki N."/>
            <person name="Fauchery L."/>
            <person name="Kohler A."/>
            <person name="Kuo A."/>
            <person name="Labutti K."/>
            <person name="Pangilinan J."/>
            <person name="Lipzen A."/>
            <person name="Riley R."/>
            <person name="Andreopoulos W."/>
            <person name="He G."/>
            <person name="Johnson J."/>
            <person name="Barry K.W."/>
            <person name="Grigoriev I.V."/>
            <person name="Nagy L."/>
            <person name="Hibbett D."/>
            <person name="Henrissat B."/>
            <person name="Matheny P.B."/>
            <person name="Labbe J."/>
            <person name="Martin F."/>
        </authorList>
    </citation>
    <scope>NUCLEOTIDE SEQUENCE</scope>
    <source>
        <strain evidence="1">HHB10654</strain>
    </source>
</reference>
<evidence type="ECO:0000313" key="1">
    <source>
        <dbReference type="EMBL" id="KAI0055654.1"/>
    </source>
</evidence>
<evidence type="ECO:0000313" key="2">
    <source>
        <dbReference type="Proteomes" id="UP000814140"/>
    </source>
</evidence>
<dbReference type="Proteomes" id="UP000814140">
    <property type="component" value="Unassembled WGS sequence"/>
</dbReference>